<organism evidence="2 3">
    <name type="scientific">Leifsonia shinshuensis</name>
    <dbReference type="NCBI Taxonomy" id="150026"/>
    <lineage>
        <taxon>Bacteria</taxon>
        <taxon>Bacillati</taxon>
        <taxon>Actinomycetota</taxon>
        <taxon>Actinomycetes</taxon>
        <taxon>Micrococcales</taxon>
        <taxon>Microbacteriaceae</taxon>
        <taxon>Leifsonia</taxon>
    </lineage>
</organism>
<dbReference type="Proteomes" id="UP000515511">
    <property type="component" value="Chromosome"/>
</dbReference>
<feature type="region of interest" description="Disordered" evidence="1">
    <location>
        <begin position="1"/>
        <end position="46"/>
    </location>
</feature>
<dbReference type="KEGG" id="lse:F1C12_09670"/>
<name>A0A7G6YA55_9MICO</name>
<proteinExistence type="predicted"/>
<sequence>MGTNHRYDVYSQKLASEATSRDRRPSPVSLPEELVRATGRRTDEKPGVPVRALVPIRVAYNDVVEIDAEVIAWTPGGAVLVRFTPPGERFAEHVWLWANAVRRKGYDGPTP</sequence>
<reference evidence="3" key="1">
    <citation type="submission" date="2019-09" db="EMBL/GenBank/DDBJ databases">
        <title>Antimicrobial potential of Antarctic Bacteria.</title>
        <authorList>
            <person name="Benaud N."/>
            <person name="Edwards R.J."/>
            <person name="Ferrari B.C."/>
        </authorList>
    </citation>
    <scope>NUCLEOTIDE SEQUENCE [LARGE SCALE GENOMIC DNA]</scope>
    <source>
        <strain evidence="3">INR9</strain>
    </source>
</reference>
<evidence type="ECO:0000313" key="2">
    <source>
        <dbReference type="EMBL" id="QNE35370.1"/>
    </source>
</evidence>
<dbReference type="EMBL" id="CP043641">
    <property type="protein sequence ID" value="QNE35370.1"/>
    <property type="molecule type" value="Genomic_DNA"/>
</dbReference>
<evidence type="ECO:0000256" key="1">
    <source>
        <dbReference type="SAM" id="MobiDB-lite"/>
    </source>
</evidence>
<protein>
    <submittedName>
        <fullName evidence="2">Uncharacterized protein</fullName>
    </submittedName>
</protein>
<gene>
    <name evidence="2" type="ORF">F1C12_09670</name>
</gene>
<accession>A0A7G6YA55</accession>
<evidence type="ECO:0000313" key="3">
    <source>
        <dbReference type="Proteomes" id="UP000515511"/>
    </source>
</evidence>
<dbReference type="AlphaFoldDB" id="A0A7G6YA55"/>
<dbReference type="RefSeq" id="WP_185278531.1">
    <property type="nucleotide sequence ID" value="NZ_CP043641.1"/>
</dbReference>